<evidence type="ECO:0000259" key="10">
    <source>
        <dbReference type="SMART" id="SM01002"/>
    </source>
</evidence>
<dbReference type="GO" id="GO:0005886">
    <property type="term" value="C:plasma membrane"/>
    <property type="evidence" value="ECO:0007669"/>
    <property type="project" value="TreeGrafter"/>
</dbReference>
<feature type="binding site" evidence="9">
    <location>
        <position position="134"/>
    </location>
    <ligand>
        <name>NAD(+)</name>
        <dbReference type="ChEBI" id="CHEBI:57540"/>
    </ligand>
</feature>
<dbReference type="GO" id="GO:0000286">
    <property type="term" value="F:alanine dehydrogenase activity"/>
    <property type="evidence" value="ECO:0007669"/>
    <property type="project" value="UniProtKB-UniRule"/>
</dbReference>
<evidence type="ECO:0000256" key="1">
    <source>
        <dbReference type="ARBA" id="ARBA00005206"/>
    </source>
</evidence>
<dbReference type="FunFam" id="3.40.50.720:FF:000049">
    <property type="entry name" value="Alanine dehydrogenase"/>
    <property type="match status" value="1"/>
</dbReference>
<dbReference type="NCBIfam" id="TIGR00518">
    <property type="entry name" value="alaDH"/>
    <property type="match status" value="1"/>
</dbReference>
<evidence type="ECO:0000313" key="12">
    <source>
        <dbReference type="EMBL" id="TLC98310.1"/>
    </source>
</evidence>
<reference evidence="12 13" key="1">
    <citation type="journal article" date="2019" name="Anaerobe">
        <title>Detection of Robinsoniella peoriensis in multiple bone samples of a trauma patient.</title>
        <authorList>
            <person name="Schrottner P."/>
            <person name="Hartwich K."/>
            <person name="Bunk B."/>
            <person name="Schober I."/>
            <person name="Helbig S."/>
            <person name="Rudolph W.W."/>
            <person name="Gunzer F."/>
        </authorList>
    </citation>
    <scope>NUCLEOTIDE SEQUENCE [LARGE SCALE GENOMIC DNA]</scope>
    <source>
        <strain evidence="12 13">DSM 106044</strain>
    </source>
</reference>
<dbReference type="GO" id="GO:0042853">
    <property type="term" value="P:L-alanine catabolic process"/>
    <property type="evidence" value="ECO:0007669"/>
    <property type="project" value="UniProtKB-UniPathway"/>
</dbReference>
<dbReference type="PROSITE" id="PS00837">
    <property type="entry name" value="ALADH_PNT_2"/>
    <property type="match status" value="1"/>
</dbReference>
<evidence type="ECO:0000259" key="11">
    <source>
        <dbReference type="SMART" id="SM01003"/>
    </source>
</evidence>
<gene>
    <name evidence="12" type="primary">ald</name>
    <name evidence="12" type="ORF">DSM106044_04826</name>
</gene>
<keyword evidence="5 6" id="KW-0520">NAD</keyword>
<dbReference type="PIRSF" id="PIRSF000183">
    <property type="entry name" value="Alanine_dh"/>
    <property type="match status" value="1"/>
</dbReference>
<feature type="binding site" evidence="8">
    <location>
        <position position="15"/>
    </location>
    <ligand>
        <name>substrate</name>
    </ligand>
</feature>
<dbReference type="PANTHER" id="PTHR42795:SF1">
    <property type="entry name" value="ALANINE DEHYDROGENASE"/>
    <property type="match status" value="1"/>
</dbReference>
<feature type="domain" description="Alanine dehydrogenase/pyridine nucleotide transhydrogenase N-terminal" evidence="11">
    <location>
        <begin position="4"/>
        <end position="137"/>
    </location>
</feature>
<dbReference type="RefSeq" id="WP_047833619.1">
    <property type="nucleotide sequence ID" value="NZ_CAUSDN010000031.1"/>
</dbReference>
<dbReference type="SMART" id="SM01002">
    <property type="entry name" value="AlaDh_PNT_C"/>
    <property type="match status" value="1"/>
</dbReference>
<organism evidence="12 13">
    <name type="scientific">Robinsoniella peoriensis</name>
    <dbReference type="NCBI Taxonomy" id="180332"/>
    <lineage>
        <taxon>Bacteria</taxon>
        <taxon>Bacillati</taxon>
        <taxon>Bacillota</taxon>
        <taxon>Clostridia</taxon>
        <taxon>Lachnospirales</taxon>
        <taxon>Lachnospiraceae</taxon>
        <taxon>Robinsoniella</taxon>
    </lineage>
</organism>
<dbReference type="InterPro" id="IPR008143">
    <property type="entry name" value="Ala_DH/PNT_CS2"/>
</dbReference>
<evidence type="ECO:0000256" key="7">
    <source>
        <dbReference type="PIRSR" id="PIRSR000183-1"/>
    </source>
</evidence>
<dbReference type="UniPathway" id="UPA00527">
    <property type="reaction ID" value="UER00585"/>
</dbReference>
<dbReference type="Pfam" id="PF05222">
    <property type="entry name" value="AlaDh_PNT_N"/>
    <property type="match status" value="1"/>
</dbReference>
<feature type="binding site" evidence="9">
    <location>
        <begin position="298"/>
        <end position="301"/>
    </location>
    <ligand>
        <name>NAD(+)</name>
        <dbReference type="ChEBI" id="CHEBI:57540"/>
    </ligand>
</feature>
<feature type="domain" description="Alanine dehydrogenase/pyridine nucleotide transhydrogenase NAD(H)-binding" evidence="10">
    <location>
        <begin position="149"/>
        <end position="297"/>
    </location>
</feature>
<evidence type="ECO:0000256" key="3">
    <source>
        <dbReference type="ARBA" id="ARBA00012897"/>
    </source>
</evidence>
<keyword evidence="9" id="KW-0547">Nucleotide-binding</keyword>
<evidence type="ECO:0000256" key="2">
    <source>
        <dbReference type="ARBA" id="ARBA00005689"/>
    </source>
</evidence>
<evidence type="ECO:0000256" key="5">
    <source>
        <dbReference type="ARBA" id="ARBA00023027"/>
    </source>
</evidence>
<comment type="similarity">
    <text evidence="2 6">Belongs to the AlaDH/PNT family.</text>
</comment>
<comment type="caution">
    <text evidence="12">The sequence shown here is derived from an EMBL/GenBank/DDBJ whole genome shotgun (WGS) entry which is preliminary data.</text>
</comment>
<accession>A0A4U8Q0Y9</accession>
<feature type="binding site" evidence="8">
    <location>
        <position position="75"/>
    </location>
    <ligand>
        <name>substrate</name>
    </ligand>
</feature>
<feature type="active site" description="Proton donor/acceptor" evidence="7">
    <location>
        <position position="96"/>
    </location>
</feature>
<evidence type="ECO:0000313" key="13">
    <source>
        <dbReference type="Proteomes" id="UP000306509"/>
    </source>
</evidence>
<evidence type="ECO:0000256" key="6">
    <source>
        <dbReference type="PIRNR" id="PIRNR000183"/>
    </source>
</evidence>
<comment type="catalytic activity">
    <reaction evidence="6">
        <text>L-alanine + NAD(+) + H2O = pyruvate + NH4(+) + NADH + H(+)</text>
        <dbReference type="Rhea" id="RHEA:18405"/>
        <dbReference type="ChEBI" id="CHEBI:15361"/>
        <dbReference type="ChEBI" id="CHEBI:15377"/>
        <dbReference type="ChEBI" id="CHEBI:15378"/>
        <dbReference type="ChEBI" id="CHEBI:28938"/>
        <dbReference type="ChEBI" id="CHEBI:57540"/>
        <dbReference type="ChEBI" id="CHEBI:57945"/>
        <dbReference type="ChEBI" id="CHEBI:57972"/>
        <dbReference type="EC" id="1.4.1.1"/>
    </reaction>
</comment>
<name>A0A4U8Q0Y9_9FIRM</name>
<dbReference type="PANTHER" id="PTHR42795">
    <property type="entry name" value="ALANINE DEHYDROGENASE"/>
    <property type="match status" value="1"/>
</dbReference>
<evidence type="ECO:0000256" key="4">
    <source>
        <dbReference type="ARBA" id="ARBA00023002"/>
    </source>
</evidence>
<dbReference type="SUPFAM" id="SSF51735">
    <property type="entry name" value="NAD(P)-binding Rossmann-fold domains"/>
    <property type="match status" value="1"/>
</dbReference>
<dbReference type="GO" id="GO:0000166">
    <property type="term" value="F:nucleotide binding"/>
    <property type="evidence" value="ECO:0007669"/>
    <property type="project" value="UniProtKB-KW"/>
</dbReference>
<evidence type="ECO:0000256" key="8">
    <source>
        <dbReference type="PIRSR" id="PIRSR000183-2"/>
    </source>
</evidence>
<dbReference type="Pfam" id="PF01262">
    <property type="entry name" value="AlaDh_PNT_C"/>
    <property type="match status" value="1"/>
</dbReference>
<dbReference type="SMART" id="SM01003">
    <property type="entry name" value="AlaDh_PNT_N"/>
    <property type="match status" value="1"/>
</dbReference>
<dbReference type="EMBL" id="QGQD01000097">
    <property type="protein sequence ID" value="TLC98310.1"/>
    <property type="molecule type" value="Genomic_DNA"/>
</dbReference>
<dbReference type="SUPFAM" id="SSF52283">
    <property type="entry name" value="Formate/glycerate dehydrogenase catalytic domain-like"/>
    <property type="match status" value="1"/>
</dbReference>
<feature type="binding site" evidence="9">
    <location>
        <begin position="267"/>
        <end position="270"/>
    </location>
    <ligand>
        <name>NAD(+)</name>
        <dbReference type="ChEBI" id="CHEBI:57540"/>
    </ligand>
</feature>
<sequence>MKVGTVTEIKKHEYRVGLTPNSAKAFIDHGHAVYIQKGAGEGSGYQDDMYEQAGCILQDTAKEVFDTCDMIVKVKEPLEPEYRLIRENQIIYTYLHLAADKALTDAMLESKCIGIAFETIKGRNGGLPCLKPMSQIAGRLSVQEGAKYLEKPFGGRGVLLAGVPGVERAKVVVLGAGIVGTSAIKIAAGMGAEVTVLDINLDRLEYLEDIYQGRINTVFSTPQHIQECLADADLVIGAVLIPGAAAPKLIKREYLKNMKKGAVIVDVAIDQGGCSEVSHVTYHDDPVYVTEGVVCYCVGNMPGAVSNTSTNALNNAILNYGLHIADKGAETALKEDAGLLEGLNIYKGKLTYRAVAEVYGLEFTDARACI</sequence>
<comment type="pathway">
    <text evidence="1">Amino-acid degradation; L-alanine degradation via dehydrogenase pathway; NH(3) and pyruvate from L-alanine: step 1/1.</text>
</comment>
<dbReference type="InterPro" id="IPR007698">
    <property type="entry name" value="AlaDH/PNT_NAD(H)-bd"/>
</dbReference>
<feature type="active site" description="Proton donor/acceptor" evidence="7">
    <location>
        <position position="270"/>
    </location>
</feature>
<dbReference type="InterPro" id="IPR007886">
    <property type="entry name" value="AlaDH/PNT_N"/>
</dbReference>
<proteinExistence type="inferred from homology"/>
<keyword evidence="13" id="KW-1185">Reference proteome</keyword>
<evidence type="ECO:0000256" key="9">
    <source>
        <dbReference type="PIRSR" id="PIRSR000183-3"/>
    </source>
</evidence>
<feature type="binding site" evidence="9">
    <location>
        <position position="198"/>
    </location>
    <ligand>
        <name>NAD(+)</name>
        <dbReference type="ChEBI" id="CHEBI:57540"/>
    </ligand>
</feature>
<feature type="binding site" evidence="9">
    <location>
        <position position="203"/>
    </location>
    <ligand>
        <name>NAD(+)</name>
        <dbReference type="ChEBI" id="CHEBI:57540"/>
    </ligand>
</feature>
<feature type="binding site" evidence="9">
    <location>
        <begin position="239"/>
        <end position="240"/>
    </location>
    <ligand>
        <name>NAD(+)</name>
        <dbReference type="ChEBI" id="CHEBI:57540"/>
    </ligand>
</feature>
<dbReference type="STRING" id="180332.GCA_000797495_03786"/>
<dbReference type="Gene3D" id="3.40.50.720">
    <property type="entry name" value="NAD(P)-binding Rossmann-like Domain"/>
    <property type="match status" value="2"/>
</dbReference>
<dbReference type="InterPro" id="IPR008141">
    <property type="entry name" value="Ala_DH"/>
</dbReference>
<dbReference type="InterPro" id="IPR036291">
    <property type="entry name" value="NAD(P)-bd_dom_sf"/>
</dbReference>
<protein>
    <recommendedName>
        <fullName evidence="3 6">Alanine dehydrogenase</fullName>
        <ecNumber evidence="3 6">1.4.1.1</ecNumber>
    </recommendedName>
</protein>
<dbReference type="Proteomes" id="UP000306509">
    <property type="component" value="Unassembled WGS sequence"/>
</dbReference>
<dbReference type="CDD" id="cd05305">
    <property type="entry name" value="L-AlaDH"/>
    <property type="match status" value="1"/>
</dbReference>
<feature type="binding site" evidence="9">
    <location>
        <position position="220"/>
    </location>
    <ligand>
        <name>NAD(+)</name>
        <dbReference type="ChEBI" id="CHEBI:57540"/>
    </ligand>
</feature>
<keyword evidence="4 6" id="KW-0560">Oxidoreductase</keyword>
<dbReference type="AlphaFoldDB" id="A0A4U8Q0Y9"/>
<dbReference type="EC" id="1.4.1.1" evidence="3 6"/>